<accession>Q70Z00</accession>
<feature type="domain" description="Peptidase S33 tripeptidyl aminopeptidase-like C-terminal" evidence="1">
    <location>
        <begin position="16"/>
        <end position="74"/>
    </location>
</feature>
<dbReference type="InterPro" id="IPR013595">
    <property type="entry name" value="Pept_S33_TAP-like_C"/>
</dbReference>
<evidence type="ECO:0000259" key="1">
    <source>
        <dbReference type="Pfam" id="PF08386"/>
    </source>
</evidence>
<dbReference type="Pfam" id="PF08386">
    <property type="entry name" value="Abhydrolase_4"/>
    <property type="match status" value="1"/>
</dbReference>
<dbReference type="EMBL" id="AJ440725">
    <property type="protein sequence ID" value="CAD29553.1"/>
    <property type="molecule type" value="Genomic_DNA"/>
</dbReference>
<name>Q70Z00_FRAAA</name>
<sequence length="79" mass="8438">MAGLLVEEPSPRALPDLPILLLHGTDDEISPLPLVRMTTRTAPRAELDVVPGGHDVLTGTGRRCVAARTVLFLESLLDA</sequence>
<reference evidence="2" key="1">
    <citation type="journal article" date="2003" name="Can. J. Microbiol.">
        <title>Characterization of the sodF gene region of Frankia sp. strain ACN14a and complementation of Escherichia coli sod mutant.</title>
        <authorList>
            <person name="Marechal J."/>
            <person name="Santos R."/>
            <person name="Hammad Y."/>
            <person name="Alloisio N."/>
            <person name="Domenach A.M."/>
            <person name="Normand P."/>
        </authorList>
    </citation>
    <scope>NUCLEOTIDE SEQUENCE</scope>
    <source>
        <strain evidence="2">ACN14a</strain>
    </source>
</reference>
<evidence type="ECO:0000313" key="2">
    <source>
        <dbReference type="EMBL" id="CAD29553.1"/>
    </source>
</evidence>
<dbReference type="Gene3D" id="3.40.50.1820">
    <property type="entry name" value="alpha/beta hydrolase"/>
    <property type="match status" value="1"/>
</dbReference>
<organism evidence="2">
    <name type="scientific">Frankia alni (strain DSM 45986 / CECT 9034 / ACN14a)</name>
    <dbReference type="NCBI Taxonomy" id="326424"/>
    <lineage>
        <taxon>Bacteria</taxon>
        <taxon>Bacillati</taxon>
        <taxon>Actinomycetota</taxon>
        <taxon>Actinomycetes</taxon>
        <taxon>Frankiales</taxon>
        <taxon>Frankiaceae</taxon>
        <taxon>Frankia</taxon>
    </lineage>
</organism>
<proteinExistence type="predicted"/>
<dbReference type="SUPFAM" id="SSF53474">
    <property type="entry name" value="alpha/beta-Hydrolases"/>
    <property type="match status" value="1"/>
</dbReference>
<dbReference type="AlphaFoldDB" id="Q70Z00"/>
<dbReference type="InterPro" id="IPR029058">
    <property type="entry name" value="AB_hydrolase_fold"/>
</dbReference>
<protein>
    <recommendedName>
        <fullName evidence="1">Peptidase S33 tripeptidyl aminopeptidase-like C-terminal domain-containing protein</fullName>
    </recommendedName>
</protein>